<dbReference type="OrthoDB" id="947434at2"/>
<evidence type="ECO:0000313" key="3">
    <source>
        <dbReference type="Proteomes" id="UP000004690"/>
    </source>
</evidence>
<dbReference type="Pfam" id="PF13568">
    <property type="entry name" value="OMP_b-brl_2"/>
    <property type="match status" value="1"/>
</dbReference>
<sequence length="255" mass="28884">MKKNIKNSQSIFLTTIVFSFLMLFPLLTYSQAAIIAAIFGDKVASEKFNLSMEIGVPLTNYSNIEGNKPNLGFNFGIAGNIKINDSWSVSPTAYFLAKRSFDIKNFSLESPDAHLNELYNNVPTTIELNYIQIPIFINYKIPNSKFRIGLAPQVSFKQNVDATFSSEIGEFERAVGIRVNNIDYGLIANLSYYLQYKRNGKGLYVSLRYNQGFTDVFKDSFIEGTNRNHYLSFNISLPFLTDELAQKNLNTQPKP</sequence>
<dbReference type="Proteomes" id="UP000004690">
    <property type="component" value="Unassembled WGS sequence"/>
</dbReference>
<accession>I3CAJ8</accession>
<protein>
    <recommendedName>
        <fullName evidence="1">Outer membrane protein beta-barrel domain-containing protein</fullName>
    </recommendedName>
</protein>
<keyword evidence="3" id="KW-1185">Reference proteome</keyword>
<evidence type="ECO:0000259" key="1">
    <source>
        <dbReference type="Pfam" id="PF13568"/>
    </source>
</evidence>
<reference evidence="2 3" key="1">
    <citation type="submission" date="2012-02" db="EMBL/GenBank/DDBJ databases">
        <title>Improved High-Quality Draft genome of Joostella marina DSM 19592.</title>
        <authorList>
            <consortium name="US DOE Joint Genome Institute (JGI-PGF)"/>
            <person name="Lucas S."/>
            <person name="Copeland A."/>
            <person name="Lapidus A."/>
            <person name="Bruce D."/>
            <person name="Goodwin L."/>
            <person name="Pitluck S."/>
            <person name="Peters L."/>
            <person name="Chertkov O."/>
            <person name="Ovchinnikova G."/>
            <person name="Kyrpides N."/>
            <person name="Mavromatis K."/>
            <person name="Detter J.C."/>
            <person name="Han C."/>
            <person name="Land M."/>
            <person name="Hauser L."/>
            <person name="Markowitz V."/>
            <person name="Cheng J.-F."/>
            <person name="Hugenholtz P."/>
            <person name="Woyke T."/>
            <person name="Wu D."/>
            <person name="Tindall B."/>
            <person name="Brambilla E."/>
            <person name="Klenk H.-P."/>
            <person name="Eisen J.A."/>
        </authorList>
    </citation>
    <scope>NUCLEOTIDE SEQUENCE [LARGE SCALE GENOMIC DNA]</scope>
    <source>
        <strain evidence="2 3">DSM 19592</strain>
    </source>
</reference>
<gene>
    <name evidence="2" type="ORF">JoomaDRAFT_3706</name>
</gene>
<name>I3CAJ8_9FLAO</name>
<dbReference type="RefSeq" id="WP_008615092.1">
    <property type="nucleotide sequence ID" value="NZ_JH651379.1"/>
</dbReference>
<proteinExistence type="predicted"/>
<dbReference type="EMBL" id="JH651379">
    <property type="protein sequence ID" value="EIJ40641.1"/>
    <property type="molecule type" value="Genomic_DNA"/>
</dbReference>
<organism evidence="2 3">
    <name type="scientific">Galbibacter orientalis DSM 19592</name>
    <dbReference type="NCBI Taxonomy" id="926559"/>
    <lineage>
        <taxon>Bacteria</taxon>
        <taxon>Pseudomonadati</taxon>
        <taxon>Bacteroidota</taxon>
        <taxon>Flavobacteriia</taxon>
        <taxon>Flavobacteriales</taxon>
        <taxon>Flavobacteriaceae</taxon>
        <taxon>Galbibacter</taxon>
    </lineage>
</organism>
<dbReference type="InterPro" id="IPR025665">
    <property type="entry name" value="Beta-barrel_OMP_2"/>
</dbReference>
<evidence type="ECO:0000313" key="2">
    <source>
        <dbReference type="EMBL" id="EIJ40641.1"/>
    </source>
</evidence>
<dbReference type="HOGENOM" id="CLU_095280_0_0_10"/>
<dbReference type="AlphaFoldDB" id="I3CAJ8"/>
<feature type="domain" description="Outer membrane protein beta-barrel" evidence="1">
    <location>
        <begin position="47"/>
        <end position="217"/>
    </location>
</feature>